<keyword evidence="2" id="KW-0732">Signal</keyword>
<evidence type="ECO:0000313" key="4">
    <source>
        <dbReference type="Proteomes" id="UP000807504"/>
    </source>
</evidence>
<feature type="chain" id="PRO_5035797239" evidence="2">
    <location>
        <begin position="34"/>
        <end position="114"/>
    </location>
</feature>
<sequence>MVRTKVRTMLKVGVGMCLMVAATLLLITNGVLSAPATTTEDATELPTDEDTTKFLDKFKSVTTNIKRYFGVFMNKMDSDLWMSVGIVFASVFILCCVIYLVVSSVNCIYKCLSC</sequence>
<feature type="transmembrane region" description="Helical" evidence="1">
    <location>
        <begin position="80"/>
        <end position="102"/>
    </location>
</feature>
<protein>
    <submittedName>
        <fullName evidence="3">Uncharacterized protein</fullName>
    </submittedName>
</protein>
<evidence type="ECO:0000256" key="1">
    <source>
        <dbReference type="SAM" id="Phobius"/>
    </source>
</evidence>
<dbReference type="Proteomes" id="UP000807504">
    <property type="component" value="Unassembled WGS sequence"/>
</dbReference>
<keyword evidence="1" id="KW-0472">Membrane</keyword>
<evidence type="ECO:0000313" key="3">
    <source>
        <dbReference type="EMBL" id="KAF8767169.1"/>
    </source>
</evidence>
<dbReference type="EMBL" id="JABXBU010002230">
    <property type="protein sequence ID" value="KAF8767169.1"/>
    <property type="molecule type" value="Genomic_DNA"/>
</dbReference>
<name>A0A8T0E5Q2_ARGBR</name>
<organism evidence="3 4">
    <name type="scientific">Argiope bruennichi</name>
    <name type="common">Wasp spider</name>
    <name type="synonym">Aranea bruennichi</name>
    <dbReference type="NCBI Taxonomy" id="94029"/>
    <lineage>
        <taxon>Eukaryota</taxon>
        <taxon>Metazoa</taxon>
        <taxon>Ecdysozoa</taxon>
        <taxon>Arthropoda</taxon>
        <taxon>Chelicerata</taxon>
        <taxon>Arachnida</taxon>
        <taxon>Araneae</taxon>
        <taxon>Araneomorphae</taxon>
        <taxon>Entelegynae</taxon>
        <taxon>Araneoidea</taxon>
        <taxon>Araneidae</taxon>
        <taxon>Argiope</taxon>
    </lineage>
</organism>
<reference evidence="3" key="2">
    <citation type="submission" date="2020-06" db="EMBL/GenBank/DDBJ databases">
        <authorList>
            <person name="Sheffer M."/>
        </authorList>
    </citation>
    <scope>NUCLEOTIDE SEQUENCE</scope>
</reference>
<reference evidence="3" key="1">
    <citation type="journal article" date="2020" name="bioRxiv">
        <title>Chromosome-level reference genome of the European wasp spider Argiope bruennichi: a resource for studies on range expansion and evolutionary adaptation.</title>
        <authorList>
            <person name="Sheffer M.M."/>
            <person name="Hoppe A."/>
            <person name="Krehenwinkel H."/>
            <person name="Uhl G."/>
            <person name="Kuss A.W."/>
            <person name="Jensen L."/>
            <person name="Jensen C."/>
            <person name="Gillespie R.G."/>
            <person name="Hoff K.J."/>
            <person name="Prost S."/>
        </authorList>
    </citation>
    <scope>NUCLEOTIDE SEQUENCE</scope>
</reference>
<evidence type="ECO:0000256" key="2">
    <source>
        <dbReference type="SAM" id="SignalP"/>
    </source>
</evidence>
<comment type="caution">
    <text evidence="3">The sequence shown here is derived from an EMBL/GenBank/DDBJ whole genome shotgun (WGS) entry which is preliminary data.</text>
</comment>
<accession>A0A8T0E5Q2</accession>
<dbReference type="AlphaFoldDB" id="A0A8T0E5Q2"/>
<feature type="signal peptide" evidence="2">
    <location>
        <begin position="1"/>
        <end position="33"/>
    </location>
</feature>
<keyword evidence="1" id="KW-0812">Transmembrane</keyword>
<keyword evidence="1" id="KW-1133">Transmembrane helix</keyword>
<keyword evidence="4" id="KW-1185">Reference proteome</keyword>
<gene>
    <name evidence="3" type="ORF">HNY73_020160</name>
</gene>
<proteinExistence type="predicted"/>